<dbReference type="PANTHER" id="PTHR43798:SF33">
    <property type="entry name" value="HYDROLASE, PUTATIVE (AFU_ORTHOLOGUE AFUA_2G14860)-RELATED"/>
    <property type="match status" value="1"/>
</dbReference>
<dbReference type="PANTHER" id="PTHR43798">
    <property type="entry name" value="MONOACYLGLYCEROL LIPASE"/>
    <property type="match status" value="1"/>
</dbReference>
<reference evidence="2" key="1">
    <citation type="submission" date="2021-01" db="EMBL/GenBank/DDBJ databases">
        <title>Whole genome shotgun sequence of Actinoplanes ferrugineus NBRC 15555.</title>
        <authorList>
            <person name="Komaki H."/>
            <person name="Tamura T."/>
        </authorList>
    </citation>
    <scope>NUCLEOTIDE SEQUENCE</scope>
    <source>
        <strain evidence="2">NBRC 15555</strain>
    </source>
</reference>
<protein>
    <recommendedName>
        <fullName evidence="1">AB hydrolase-1 domain-containing protein</fullName>
    </recommendedName>
</protein>
<sequence length="292" mass="30843">MVRGIAFYRLGSGGPTVVYLPGAGLVGLDFLNLATENPATENLAAEPGTHVFYDRGGTGWSDPVPLPRSAADVARELHETVPVPGPYILVGHSMGAVYARRFAQLFPADVAAMLFLDPGHEDLFAHLPPEAAALGAELKPDPAALPDLTEAQLEAARTAYASLLAAWPDEVRAELTDHHLAHWRTGLHEAANLESEVYDEVRHGGEVPDVPVIVLTAGAGNPAWSGHGPPELVAKTLAGIRELHAGLAASFTRGEHRVLDGATHQYAHIEQPGAVRAALSDLIARSSPPAVR</sequence>
<accession>A0A919MGB5</accession>
<name>A0A919MGB5_9ACTN</name>
<evidence type="ECO:0000313" key="2">
    <source>
        <dbReference type="EMBL" id="GIE11445.1"/>
    </source>
</evidence>
<dbReference type="EMBL" id="BOMM01000029">
    <property type="protein sequence ID" value="GIE11445.1"/>
    <property type="molecule type" value="Genomic_DNA"/>
</dbReference>
<proteinExistence type="predicted"/>
<dbReference type="InterPro" id="IPR050266">
    <property type="entry name" value="AB_hydrolase_sf"/>
</dbReference>
<feature type="domain" description="AB hydrolase-1" evidence="1">
    <location>
        <begin position="17"/>
        <end position="277"/>
    </location>
</feature>
<dbReference type="Proteomes" id="UP000598174">
    <property type="component" value="Unassembled WGS sequence"/>
</dbReference>
<evidence type="ECO:0000259" key="1">
    <source>
        <dbReference type="Pfam" id="PF12697"/>
    </source>
</evidence>
<dbReference type="GO" id="GO:0003824">
    <property type="term" value="F:catalytic activity"/>
    <property type="evidence" value="ECO:0007669"/>
    <property type="project" value="UniProtKB-ARBA"/>
</dbReference>
<evidence type="ECO:0000313" key="3">
    <source>
        <dbReference type="Proteomes" id="UP000598174"/>
    </source>
</evidence>
<dbReference type="Pfam" id="PF12697">
    <property type="entry name" value="Abhydrolase_6"/>
    <property type="match status" value="1"/>
</dbReference>
<comment type="caution">
    <text evidence="2">The sequence shown here is derived from an EMBL/GenBank/DDBJ whole genome shotgun (WGS) entry which is preliminary data.</text>
</comment>
<dbReference type="Gene3D" id="3.40.50.1820">
    <property type="entry name" value="alpha/beta hydrolase"/>
    <property type="match status" value="1"/>
</dbReference>
<dbReference type="AlphaFoldDB" id="A0A919MGB5"/>
<dbReference type="InterPro" id="IPR029058">
    <property type="entry name" value="AB_hydrolase_fold"/>
</dbReference>
<organism evidence="2 3">
    <name type="scientific">Paractinoplanes ferrugineus</name>
    <dbReference type="NCBI Taxonomy" id="113564"/>
    <lineage>
        <taxon>Bacteria</taxon>
        <taxon>Bacillati</taxon>
        <taxon>Actinomycetota</taxon>
        <taxon>Actinomycetes</taxon>
        <taxon>Micromonosporales</taxon>
        <taxon>Micromonosporaceae</taxon>
        <taxon>Paractinoplanes</taxon>
    </lineage>
</organism>
<dbReference type="InterPro" id="IPR000073">
    <property type="entry name" value="AB_hydrolase_1"/>
</dbReference>
<dbReference type="SUPFAM" id="SSF53474">
    <property type="entry name" value="alpha/beta-Hydrolases"/>
    <property type="match status" value="1"/>
</dbReference>
<dbReference type="GO" id="GO:0016020">
    <property type="term" value="C:membrane"/>
    <property type="evidence" value="ECO:0007669"/>
    <property type="project" value="TreeGrafter"/>
</dbReference>
<keyword evidence="3" id="KW-1185">Reference proteome</keyword>
<gene>
    <name evidence="2" type="ORF">Afe05nite_32850</name>
</gene>